<dbReference type="AlphaFoldDB" id="A0A4Q7KJM6"/>
<keyword evidence="13" id="KW-1185">Reference proteome</keyword>
<protein>
    <submittedName>
        <fullName evidence="12">Vitamin K epoxide reductase family protein</fullName>
    </submittedName>
</protein>
<evidence type="ECO:0000256" key="7">
    <source>
        <dbReference type="ARBA" id="ARBA00023136"/>
    </source>
</evidence>
<dbReference type="EMBL" id="SGWQ01000007">
    <property type="protein sequence ID" value="RZS36387.1"/>
    <property type="molecule type" value="Genomic_DNA"/>
</dbReference>
<keyword evidence="5 10" id="KW-1133">Transmembrane helix</keyword>
<evidence type="ECO:0000256" key="3">
    <source>
        <dbReference type="ARBA" id="ARBA00022692"/>
    </source>
</evidence>
<evidence type="ECO:0000256" key="6">
    <source>
        <dbReference type="ARBA" id="ARBA00023002"/>
    </source>
</evidence>
<dbReference type="Proteomes" id="UP000294257">
    <property type="component" value="Unassembled WGS sequence"/>
</dbReference>
<sequence length="93" mass="10926">MNFGALAGVLFVHWLIYQSLYVIGALCPYCMIVWVVTIPVFWYTTLHTMRQGMVPERLRRILTDYHGVVLTLWYVILGVAVLRAFWSYWLTVI</sequence>
<comment type="caution">
    <text evidence="12">The sequence shown here is derived from an EMBL/GenBank/DDBJ whole genome shotgun (WGS) entry which is preliminary data.</text>
</comment>
<evidence type="ECO:0000256" key="8">
    <source>
        <dbReference type="ARBA" id="ARBA00023157"/>
    </source>
</evidence>
<evidence type="ECO:0000256" key="9">
    <source>
        <dbReference type="ARBA" id="ARBA00023284"/>
    </source>
</evidence>
<evidence type="ECO:0000256" key="1">
    <source>
        <dbReference type="ARBA" id="ARBA00004141"/>
    </source>
</evidence>
<dbReference type="GO" id="GO:0016491">
    <property type="term" value="F:oxidoreductase activity"/>
    <property type="evidence" value="ECO:0007669"/>
    <property type="project" value="UniProtKB-KW"/>
</dbReference>
<reference evidence="12 13" key="1">
    <citation type="submission" date="2019-02" db="EMBL/GenBank/DDBJ databases">
        <title>Genomic Encyclopedia of Type Strains, Phase IV (KMG-IV): sequencing the most valuable type-strain genomes for metagenomic binning, comparative biology and taxonomic classification.</title>
        <authorList>
            <person name="Goeker M."/>
        </authorList>
    </citation>
    <scope>NUCLEOTIDE SEQUENCE [LARGE SCALE GENOMIC DNA]</scope>
    <source>
        <strain evidence="12 13">DSM 101727</strain>
    </source>
</reference>
<accession>A0A4Q7KJM6</accession>
<dbReference type="Pfam" id="PF07884">
    <property type="entry name" value="VKOR"/>
    <property type="match status" value="1"/>
</dbReference>
<name>A0A4Q7KJM6_9PSEU</name>
<dbReference type="InterPro" id="IPR038354">
    <property type="entry name" value="VKOR_sf"/>
</dbReference>
<gene>
    <name evidence="12" type="ORF">EV193_10768</name>
</gene>
<comment type="similarity">
    <text evidence="2">Belongs to the VKOR family.</text>
</comment>
<feature type="transmembrane region" description="Helical" evidence="10">
    <location>
        <begin position="65"/>
        <end position="86"/>
    </location>
</feature>
<evidence type="ECO:0000313" key="13">
    <source>
        <dbReference type="Proteomes" id="UP000294257"/>
    </source>
</evidence>
<comment type="subcellular location">
    <subcellularLocation>
        <location evidence="1">Membrane</location>
        <topology evidence="1">Multi-pass membrane protein</topology>
    </subcellularLocation>
</comment>
<dbReference type="GO" id="GO:0048038">
    <property type="term" value="F:quinone binding"/>
    <property type="evidence" value="ECO:0007669"/>
    <property type="project" value="UniProtKB-KW"/>
</dbReference>
<feature type="transmembrane region" description="Helical" evidence="10">
    <location>
        <begin position="20"/>
        <end position="44"/>
    </location>
</feature>
<evidence type="ECO:0000256" key="10">
    <source>
        <dbReference type="SAM" id="Phobius"/>
    </source>
</evidence>
<feature type="domain" description="Vitamin K epoxide reductase" evidence="11">
    <location>
        <begin position="3"/>
        <end position="45"/>
    </location>
</feature>
<keyword evidence="6" id="KW-0560">Oxidoreductase</keyword>
<keyword evidence="7 10" id="KW-0472">Membrane</keyword>
<dbReference type="GO" id="GO:0016020">
    <property type="term" value="C:membrane"/>
    <property type="evidence" value="ECO:0007669"/>
    <property type="project" value="UniProtKB-SubCell"/>
</dbReference>
<keyword evidence="8" id="KW-1015">Disulfide bond</keyword>
<keyword evidence="9" id="KW-0676">Redox-active center</keyword>
<evidence type="ECO:0000256" key="4">
    <source>
        <dbReference type="ARBA" id="ARBA00022719"/>
    </source>
</evidence>
<dbReference type="Gene3D" id="1.20.1440.130">
    <property type="entry name" value="VKOR domain"/>
    <property type="match status" value="1"/>
</dbReference>
<organism evidence="12 13">
    <name type="scientific">Herbihabitans rhizosphaerae</name>
    <dbReference type="NCBI Taxonomy" id="1872711"/>
    <lineage>
        <taxon>Bacteria</taxon>
        <taxon>Bacillati</taxon>
        <taxon>Actinomycetota</taxon>
        <taxon>Actinomycetes</taxon>
        <taxon>Pseudonocardiales</taxon>
        <taxon>Pseudonocardiaceae</taxon>
        <taxon>Herbihabitans</taxon>
    </lineage>
</organism>
<keyword evidence="3 10" id="KW-0812">Transmembrane</keyword>
<evidence type="ECO:0000313" key="12">
    <source>
        <dbReference type="EMBL" id="RZS36387.1"/>
    </source>
</evidence>
<evidence type="ECO:0000256" key="5">
    <source>
        <dbReference type="ARBA" id="ARBA00022989"/>
    </source>
</evidence>
<keyword evidence="4" id="KW-0874">Quinone</keyword>
<proteinExistence type="inferred from homology"/>
<dbReference type="InterPro" id="IPR012932">
    <property type="entry name" value="VKOR"/>
</dbReference>
<evidence type="ECO:0000259" key="11">
    <source>
        <dbReference type="Pfam" id="PF07884"/>
    </source>
</evidence>
<evidence type="ECO:0000256" key="2">
    <source>
        <dbReference type="ARBA" id="ARBA00006214"/>
    </source>
</evidence>